<dbReference type="Gene3D" id="3.30.565.10">
    <property type="entry name" value="Histidine kinase-like ATPase, C-terminal domain"/>
    <property type="match status" value="1"/>
</dbReference>
<comment type="caution">
    <text evidence="1">The sequence shown here is derived from an EMBL/GenBank/DDBJ whole genome shotgun (WGS) entry which is preliminary data.</text>
</comment>
<sequence>MVNTVKDKIDKKTSIENLRKQIESSKGSHIWSDYVNALKLISQVVFARSSGFILELIQNAEDAGLDLENPGIFEININQHRLKIKHNGRPFSNTDVEALCGIRSSKKPEKGTLGYLGIGFKSVFKVTDCPEVYSNGFKFKFDRNHTEWGDPNKTPWHVLPIWIDQPSETIDPDKTTFILPYREETYYSTLLQELTKLKTELYLFLRWLRKIEVVDELSDQMWILENVGEMQDGITILKQEGKEQKFKFFRRTLKQIPDWVKQDRPTQNYRANVTQREIAVAFALDGEGNLAPLQAGAMYGGVYSFVPLGEEKSGAKFPIQADFLVQPGREAINYEAKWNHWLVEEVATLCKEAIDYFKKHENWKYQFLHMFEFTKSKGNKAYDELFGPKLIETIEKFLEEDDCIPTIDDGWAKPKQVVRLTEKKEASEDLVNMNIFKKDDIASIMGGQPDLKLVHPDVVDRDSNPIKKVSRWDILENDDFLKGKAQTLDAANWFRSFYFWLQKYPDYERYFYYTWRPRLKTYHKYEFILTTDKRLLKGGEVSLLDIPSNDPVIKDLTNSLQTSKPMLHPDILGGVEEEEEQKTLRGFLIGLTGVQVLDSKSVCRETIL</sequence>
<proteinExistence type="predicted"/>
<feature type="non-terminal residue" evidence="1">
    <location>
        <position position="608"/>
    </location>
</feature>
<dbReference type="EMBL" id="BART01000020">
    <property type="protein sequence ID" value="GAG61479.1"/>
    <property type="molecule type" value="Genomic_DNA"/>
</dbReference>
<organism evidence="1">
    <name type="scientific">marine sediment metagenome</name>
    <dbReference type="NCBI Taxonomy" id="412755"/>
    <lineage>
        <taxon>unclassified sequences</taxon>
        <taxon>metagenomes</taxon>
        <taxon>ecological metagenomes</taxon>
    </lineage>
</organism>
<dbReference type="PANTHER" id="PTHR32387">
    <property type="entry name" value="WU:FJ29H11"/>
    <property type="match status" value="1"/>
</dbReference>
<dbReference type="PANTHER" id="PTHR32387:SF0">
    <property type="entry name" value="PROTEIN NO VEIN"/>
    <property type="match status" value="1"/>
</dbReference>
<name>X0YX87_9ZZZZ</name>
<accession>X0YX87</accession>
<gene>
    <name evidence="1" type="ORF">S01H4_00180</name>
</gene>
<dbReference type="AlphaFoldDB" id="X0YX87"/>
<evidence type="ECO:0008006" key="2">
    <source>
        <dbReference type="Google" id="ProtNLM"/>
    </source>
</evidence>
<dbReference type="NCBIfam" id="NF047352">
    <property type="entry name" value="P_loop_sacsin"/>
    <property type="match status" value="1"/>
</dbReference>
<evidence type="ECO:0000313" key="1">
    <source>
        <dbReference type="EMBL" id="GAG61479.1"/>
    </source>
</evidence>
<dbReference type="SUPFAM" id="SSF55874">
    <property type="entry name" value="ATPase domain of HSP90 chaperone/DNA topoisomerase II/histidine kinase"/>
    <property type="match status" value="1"/>
</dbReference>
<dbReference type="InterPro" id="IPR036890">
    <property type="entry name" value="HATPase_C_sf"/>
</dbReference>
<reference evidence="1" key="1">
    <citation type="journal article" date="2014" name="Front. Microbiol.">
        <title>High frequency of phylogenetically diverse reductive dehalogenase-homologous genes in deep subseafloor sedimentary metagenomes.</title>
        <authorList>
            <person name="Kawai M."/>
            <person name="Futagami T."/>
            <person name="Toyoda A."/>
            <person name="Takaki Y."/>
            <person name="Nishi S."/>
            <person name="Hori S."/>
            <person name="Arai W."/>
            <person name="Tsubouchi T."/>
            <person name="Morono Y."/>
            <person name="Uchiyama I."/>
            <person name="Ito T."/>
            <person name="Fujiyama A."/>
            <person name="Inagaki F."/>
            <person name="Takami H."/>
        </authorList>
    </citation>
    <scope>NUCLEOTIDE SEQUENCE</scope>
    <source>
        <strain evidence="1">Expedition CK06-06</strain>
    </source>
</reference>
<dbReference type="InterPro" id="IPR052957">
    <property type="entry name" value="Auxin_embryo_med"/>
</dbReference>
<protein>
    <recommendedName>
        <fullName evidence="2">Histidine kinase/HSP90-like ATPase domain-containing protein</fullName>
    </recommendedName>
</protein>